<feature type="non-terminal residue" evidence="3">
    <location>
        <position position="1"/>
    </location>
</feature>
<evidence type="ECO:0000256" key="2">
    <source>
        <dbReference type="SAM" id="Phobius"/>
    </source>
</evidence>
<dbReference type="AlphaFoldDB" id="A0A0L0F141"/>
<evidence type="ECO:0000256" key="1">
    <source>
        <dbReference type="SAM" id="MobiDB-lite"/>
    </source>
</evidence>
<name>A0A0L0F141_9EUKA</name>
<feature type="transmembrane region" description="Helical" evidence="2">
    <location>
        <begin position="56"/>
        <end position="75"/>
    </location>
</feature>
<dbReference type="Proteomes" id="UP000054560">
    <property type="component" value="Unassembled WGS sequence"/>
</dbReference>
<evidence type="ECO:0000313" key="4">
    <source>
        <dbReference type="Proteomes" id="UP000054560"/>
    </source>
</evidence>
<dbReference type="EMBL" id="KQ251550">
    <property type="protein sequence ID" value="KNC70299.1"/>
    <property type="molecule type" value="Genomic_DNA"/>
</dbReference>
<keyword evidence="2" id="KW-0472">Membrane</keyword>
<reference evidence="3 4" key="1">
    <citation type="submission" date="2011-02" db="EMBL/GenBank/DDBJ databases">
        <title>The Genome Sequence of Sphaeroforma arctica JP610.</title>
        <authorList>
            <consortium name="The Broad Institute Genome Sequencing Platform"/>
            <person name="Russ C."/>
            <person name="Cuomo C."/>
            <person name="Young S.K."/>
            <person name="Zeng Q."/>
            <person name="Gargeya S."/>
            <person name="Alvarado L."/>
            <person name="Berlin A."/>
            <person name="Chapman S.B."/>
            <person name="Chen Z."/>
            <person name="Freedman E."/>
            <person name="Gellesch M."/>
            <person name="Goldberg J."/>
            <person name="Griggs A."/>
            <person name="Gujja S."/>
            <person name="Heilman E."/>
            <person name="Heiman D."/>
            <person name="Howarth C."/>
            <person name="Mehta T."/>
            <person name="Neiman D."/>
            <person name="Pearson M."/>
            <person name="Roberts A."/>
            <person name="Saif S."/>
            <person name="Shea T."/>
            <person name="Shenoy N."/>
            <person name="Sisk P."/>
            <person name="Stolte C."/>
            <person name="Sykes S."/>
            <person name="White J."/>
            <person name="Yandava C."/>
            <person name="Burger G."/>
            <person name="Gray M.W."/>
            <person name="Holland P.W.H."/>
            <person name="King N."/>
            <person name="Lang F.B.F."/>
            <person name="Roger A.J."/>
            <person name="Ruiz-Trillo I."/>
            <person name="Haas B."/>
            <person name="Nusbaum C."/>
            <person name="Birren B."/>
        </authorList>
    </citation>
    <scope>NUCLEOTIDE SEQUENCE [LARGE SCALE GENOMIC DNA]</scope>
    <source>
        <strain evidence="3 4">JP610</strain>
    </source>
</reference>
<protein>
    <submittedName>
        <fullName evidence="3">Uncharacterized protein</fullName>
    </submittedName>
</protein>
<gene>
    <name evidence="3" type="ORF">SARC_17177</name>
</gene>
<keyword evidence="2" id="KW-1133">Transmembrane helix</keyword>
<keyword evidence="2" id="KW-0812">Transmembrane</keyword>
<dbReference type="RefSeq" id="XP_014144201.1">
    <property type="nucleotide sequence ID" value="XM_014288726.1"/>
</dbReference>
<keyword evidence="4" id="KW-1185">Reference proteome</keyword>
<accession>A0A0L0F141</accession>
<sequence length="77" mass="8364">ARKFANCRLSVPLGRSIGMDSSDGRSRASVSSCNDQLSVNGSPLRRDSSRGKSKQHVVQGHIFLVSMCISAWGYGYM</sequence>
<organism evidence="3 4">
    <name type="scientific">Sphaeroforma arctica JP610</name>
    <dbReference type="NCBI Taxonomy" id="667725"/>
    <lineage>
        <taxon>Eukaryota</taxon>
        <taxon>Ichthyosporea</taxon>
        <taxon>Ichthyophonida</taxon>
        <taxon>Sphaeroforma</taxon>
    </lineage>
</organism>
<evidence type="ECO:0000313" key="3">
    <source>
        <dbReference type="EMBL" id="KNC70299.1"/>
    </source>
</evidence>
<proteinExistence type="predicted"/>
<feature type="region of interest" description="Disordered" evidence="1">
    <location>
        <begin position="15"/>
        <end position="54"/>
    </location>
</feature>
<dbReference type="GeneID" id="25917681"/>